<protein>
    <submittedName>
        <fullName evidence="2">Uncharacterized protein</fullName>
    </submittedName>
</protein>
<comment type="caution">
    <text evidence="2">The sequence shown here is derived from an EMBL/GenBank/DDBJ whole genome shotgun (WGS) entry which is preliminary data.</text>
</comment>
<evidence type="ECO:0000313" key="2">
    <source>
        <dbReference type="EMBL" id="GAA0898800.1"/>
    </source>
</evidence>
<organism evidence="2 3">
    <name type="scientific">Pseudonocardia zijingensis</name>
    <dbReference type="NCBI Taxonomy" id="153376"/>
    <lineage>
        <taxon>Bacteria</taxon>
        <taxon>Bacillati</taxon>
        <taxon>Actinomycetota</taxon>
        <taxon>Actinomycetes</taxon>
        <taxon>Pseudonocardiales</taxon>
        <taxon>Pseudonocardiaceae</taxon>
        <taxon>Pseudonocardia</taxon>
    </lineage>
</organism>
<gene>
    <name evidence="2" type="ORF">GCM10009559_62000</name>
</gene>
<name>A0ABN1N9K6_9PSEU</name>
<dbReference type="Proteomes" id="UP001499967">
    <property type="component" value="Unassembled WGS sequence"/>
</dbReference>
<accession>A0ABN1N9K6</accession>
<feature type="transmembrane region" description="Helical" evidence="1">
    <location>
        <begin position="20"/>
        <end position="40"/>
    </location>
</feature>
<keyword evidence="3" id="KW-1185">Reference proteome</keyword>
<sequence length="68" mass="7325">MVARRGLAARAARCRRRMGVEVLLIFGVPAAAVVISTWLLSNGADVLLAVIGLAWRGARRALLLSERL</sequence>
<evidence type="ECO:0000256" key="1">
    <source>
        <dbReference type="SAM" id="Phobius"/>
    </source>
</evidence>
<keyword evidence="1" id="KW-0812">Transmembrane</keyword>
<proteinExistence type="predicted"/>
<keyword evidence="1" id="KW-1133">Transmembrane helix</keyword>
<evidence type="ECO:0000313" key="3">
    <source>
        <dbReference type="Proteomes" id="UP001499967"/>
    </source>
</evidence>
<reference evidence="2 3" key="1">
    <citation type="journal article" date="2019" name="Int. J. Syst. Evol. Microbiol.">
        <title>The Global Catalogue of Microorganisms (GCM) 10K type strain sequencing project: providing services to taxonomists for standard genome sequencing and annotation.</title>
        <authorList>
            <consortium name="The Broad Institute Genomics Platform"/>
            <consortium name="The Broad Institute Genome Sequencing Center for Infectious Disease"/>
            <person name="Wu L."/>
            <person name="Ma J."/>
        </authorList>
    </citation>
    <scope>NUCLEOTIDE SEQUENCE [LARGE SCALE GENOMIC DNA]</scope>
    <source>
        <strain evidence="2 3">JCM 11117</strain>
    </source>
</reference>
<dbReference type="EMBL" id="BAAAHP010000199">
    <property type="protein sequence ID" value="GAA0898800.1"/>
    <property type="molecule type" value="Genomic_DNA"/>
</dbReference>
<keyword evidence="1" id="KW-0472">Membrane</keyword>